<sequence>MVLIYEPNELLNSGQREEEPNKPKWASVDQDTWRDFVGQEEIVGDRWQVACADRIWATPWSAGNERERESGVHMQDLGRW</sequence>
<dbReference type="AlphaFoldDB" id="W9RB20"/>
<keyword evidence="2" id="KW-1185">Reference proteome</keyword>
<reference evidence="2" key="1">
    <citation type="submission" date="2013-01" db="EMBL/GenBank/DDBJ databases">
        <title>Draft Genome Sequence of a Mulberry Tree, Morus notabilis C.K. Schneid.</title>
        <authorList>
            <person name="He N."/>
            <person name="Zhao S."/>
        </authorList>
    </citation>
    <scope>NUCLEOTIDE SEQUENCE</scope>
</reference>
<dbReference type="EMBL" id="KE344454">
    <property type="protein sequence ID" value="EXB62652.1"/>
    <property type="molecule type" value="Genomic_DNA"/>
</dbReference>
<gene>
    <name evidence="1" type="ORF">L484_023948</name>
</gene>
<dbReference type="Proteomes" id="UP000030645">
    <property type="component" value="Unassembled WGS sequence"/>
</dbReference>
<evidence type="ECO:0000313" key="1">
    <source>
        <dbReference type="EMBL" id="EXB62652.1"/>
    </source>
</evidence>
<evidence type="ECO:0000313" key="2">
    <source>
        <dbReference type="Proteomes" id="UP000030645"/>
    </source>
</evidence>
<organism evidence="1 2">
    <name type="scientific">Morus notabilis</name>
    <dbReference type="NCBI Taxonomy" id="981085"/>
    <lineage>
        <taxon>Eukaryota</taxon>
        <taxon>Viridiplantae</taxon>
        <taxon>Streptophyta</taxon>
        <taxon>Embryophyta</taxon>
        <taxon>Tracheophyta</taxon>
        <taxon>Spermatophyta</taxon>
        <taxon>Magnoliopsida</taxon>
        <taxon>eudicotyledons</taxon>
        <taxon>Gunneridae</taxon>
        <taxon>Pentapetalae</taxon>
        <taxon>rosids</taxon>
        <taxon>fabids</taxon>
        <taxon>Rosales</taxon>
        <taxon>Moraceae</taxon>
        <taxon>Moreae</taxon>
        <taxon>Morus</taxon>
    </lineage>
</organism>
<protein>
    <submittedName>
        <fullName evidence="1">Uncharacterized protein</fullName>
    </submittedName>
</protein>
<name>W9RB20_9ROSA</name>
<proteinExistence type="predicted"/>
<accession>W9RB20</accession>